<evidence type="ECO:0000259" key="3">
    <source>
        <dbReference type="PROSITE" id="PS50958"/>
    </source>
</evidence>
<accession>A0AAE0ZM20</accession>
<reference evidence="4" key="1">
    <citation type="journal article" date="2023" name="G3 (Bethesda)">
        <title>A reference genome for the long-term kleptoplast-retaining sea slug Elysia crispata morphotype clarki.</title>
        <authorList>
            <person name="Eastman K.E."/>
            <person name="Pendleton A.L."/>
            <person name="Shaikh M.A."/>
            <person name="Suttiyut T."/>
            <person name="Ogas R."/>
            <person name="Tomko P."/>
            <person name="Gavelis G."/>
            <person name="Widhalm J.R."/>
            <person name="Wisecaver J.H."/>
        </authorList>
    </citation>
    <scope>NUCLEOTIDE SEQUENCE</scope>
    <source>
        <strain evidence="4">ECLA1</strain>
    </source>
</reference>
<keyword evidence="2" id="KW-0732">Signal</keyword>
<evidence type="ECO:0000256" key="2">
    <source>
        <dbReference type="SAM" id="SignalP"/>
    </source>
</evidence>
<gene>
    <name evidence="4" type="ORF">RRG08_035791</name>
</gene>
<evidence type="ECO:0000256" key="1">
    <source>
        <dbReference type="ARBA" id="ARBA00023157"/>
    </source>
</evidence>
<dbReference type="Gene3D" id="4.10.410.20">
    <property type="match status" value="1"/>
</dbReference>
<dbReference type="Proteomes" id="UP001283361">
    <property type="component" value="Unassembled WGS sequence"/>
</dbReference>
<dbReference type="InterPro" id="IPR036024">
    <property type="entry name" value="Somatomedin_B-like_dom_sf"/>
</dbReference>
<dbReference type="AlphaFoldDB" id="A0AAE0ZM20"/>
<feature type="signal peptide" evidence="2">
    <location>
        <begin position="1"/>
        <end position="47"/>
    </location>
</feature>
<comment type="caution">
    <text evidence="4">The sequence shown here is derived from an EMBL/GenBank/DDBJ whole genome shotgun (WGS) entry which is preliminary data.</text>
</comment>
<name>A0AAE0ZM20_9GAST</name>
<protein>
    <recommendedName>
        <fullName evidence="3">SMB domain-containing protein</fullName>
    </recommendedName>
</protein>
<dbReference type="EMBL" id="JAWDGP010003691">
    <property type="protein sequence ID" value="KAK3771738.1"/>
    <property type="molecule type" value="Genomic_DNA"/>
</dbReference>
<evidence type="ECO:0000313" key="5">
    <source>
        <dbReference type="Proteomes" id="UP001283361"/>
    </source>
</evidence>
<organism evidence="4 5">
    <name type="scientific">Elysia crispata</name>
    <name type="common">lettuce slug</name>
    <dbReference type="NCBI Taxonomy" id="231223"/>
    <lineage>
        <taxon>Eukaryota</taxon>
        <taxon>Metazoa</taxon>
        <taxon>Spiralia</taxon>
        <taxon>Lophotrochozoa</taxon>
        <taxon>Mollusca</taxon>
        <taxon>Gastropoda</taxon>
        <taxon>Heterobranchia</taxon>
        <taxon>Euthyneura</taxon>
        <taxon>Panpulmonata</taxon>
        <taxon>Sacoglossa</taxon>
        <taxon>Placobranchoidea</taxon>
        <taxon>Plakobranchidae</taxon>
        <taxon>Elysia</taxon>
    </lineage>
</organism>
<keyword evidence="5" id="KW-1185">Reference proteome</keyword>
<feature type="chain" id="PRO_5041917470" description="SMB domain-containing protein" evidence="2">
    <location>
        <begin position="48"/>
        <end position="385"/>
    </location>
</feature>
<dbReference type="SUPFAM" id="SSF90188">
    <property type="entry name" value="Somatomedin B domain"/>
    <property type="match status" value="1"/>
</dbReference>
<proteinExistence type="predicted"/>
<feature type="domain" description="SMB" evidence="3">
    <location>
        <begin position="157"/>
        <end position="202"/>
    </location>
</feature>
<sequence length="385" mass="42681">MFNIRNFHFLEVSAACQRSADIINLTTCRFVLLLVCLDLLCRTTSEAGEIGTFFFDRLGYSSSNFTKNHSDIFSNLTNSAGSDGSDSKRRQAVASSTLSSLGSTRSTHAGIATSTPKYEAKETLRERFCRVYSEQFVYSADICGASDQGSYFKTFSARYTCTGRCGSIQVDGQGDKECSCDTSCVVYGDCCEDMPVACPKLYTTALQNFDTILPTAVECTESSGAIVNQCKSQPGSTSSTEFSNSREGRDILRNEIPPIETWGLNSLYSTFSHKDVFKVYDPFSNLIFKDKEIFSSCKSSNSWPLFLPRTRYFKCDDLSSFDLGTPGVLLIFLKCLTGSRFDTHTTINRKCRKRKAVACRCYGGHSYLPLHQACMGRNASKKLSL</sequence>
<dbReference type="InterPro" id="IPR001212">
    <property type="entry name" value="Somatomedin_B_dom"/>
</dbReference>
<keyword evidence="1" id="KW-1015">Disulfide bond</keyword>
<dbReference type="PROSITE" id="PS50958">
    <property type="entry name" value="SMB_2"/>
    <property type="match status" value="1"/>
</dbReference>
<dbReference type="Pfam" id="PF01033">
    <property type="entry name" value="Somatomedin_B"/>
    <property type="match status" value="1"/>
</dbReference>
<evidence type="ECO:0000313" key="4">
    <source>
        <dbReference type="EMBL" id="KAK3771738.1"/>
    </source>
</evidence>